<name>L2GI10_COLFN</name>
<protein>
    <submittedName>
        <fullName evidence="1">Uncharacterized protein</fullName>
    </submittedName>
</protein>
<proteinExistence type="predicted"/>
<organism evidence="1">
    <name type="scientific">Colletotrichum fructicola (strain Nara gc5)</name>
    <name type="common">Anthracnose fungus</name>
    <name type="synonym">Colletotrichum gloeosporioides (strain Nara gc5)</name>
    <dbReference type="NCBI Taxonomy" id="1213859"/>
    <lineage>
        <taxon>Eukaryota</taxon>
        <taxon>Fungi</taxon>
        <taxon>Dikarya</taxon>
        <taxon>Ascomycota</taxon>
        <taxon>Pezizomycotina</taxon>
        <taxon>Sordariomycetes</taxon>
        <taxon>Hypocreomycetidae</taxon>
        <taxon>Glomerellales</taxon>
        <taxon>Glomerellaceae</taxon>
        <taxon>Colletotrichum</taxon>
        <taxon>Colletotrichum gloeosporioides species complex</taxon>
    </lineage>
</organism>
<evidence type="ECO:0000313" key="1">
    <source>
        <dbReference type="EMBL" id="ELA38282.1"/>
    </source>
</evidence>
<dbReference type="HOGENOM" id="CLU_2904071_0_0_1"/>
<gene>
    <name evidence="1" type="ORF">CGGC5_2679</name>
</gene>
<dbReference type="EMBL" id="KB020251">
    <property type="protein sequence ID" value="ELA38282.1"/>
    <property type="molecule type" value="Genomic_DNA"/>
</dbReference>
<sequence length="62" mass="6810">MSILPPAMGNVRVSTDASTEEIVVVFHLSVANEPFISSYGWLKNYNTWRSQHHAGCIGTFAA</sequence>
<reference evidence="1" key="1">
    <citation type="submission" date="2012-08" db="EMBL/GenBank/DDBJ databases">
        <title>Genome analysis of Colletotrichum orbiculare and Colletotrichum fructicola.</title>
        <authorList>
            <person name="Gan P.H.P."/>
            <person name="Ikeda K."/>
            <person name="Irieda H."/>
            <person name="Narusaka M."/>
            <person name="O'Connell R.J."/>
            <person name="Narusaka Y."/>
            <person name="Takano Y."/>
            <person name="Kubo Y."/>
            <person name="Shirasu K."/>
        </authorList>
    </citation>
    <scope>NUCLEOTIDE SEQUENCE</scope>
    <source>
        <strain evidence="1">Nara gc5</strain>
    </source>
</reference>
<dbReference type="AlphaFoldDB" id="L2GI10"/>
<accession>L2GI10</accession>